<dbReference type="InterPro" id="IPR021728">
    <property type="entry name" value="DUF3300"/>
</dbReference>
<accession>Q89JU4</accession>
<evidence type="ECO:0000256" key="2">
    <source>
        <dbReference type="SAM" id="SignalP"/>
    </source>
</evidence>
<dbReference type="KEGG" id="bja:bll5175"/>
<reference evidence="5" key="1">
    <citation type="journal article" date="2002" name="DNA Res.">
        <title>Complete genomic sequence of nitrogen-fixing symbiotic bacterium Bradyrhizobium japonicum USDA110.</title>
        <authorList>
            <person name="Kaneko T."/>
            <person name="Nakamura Y."/>
            <person name="Sato S."/>
            <person name="Minamisawa K."/>
            <person name="Uchiumi T."/>
            <person name="Sasamoto S."/>
            <person name="Watanabe A."/>
            <person name="Idesawa K."/>
            <person name="Iriguchi M."/>
            <person name="Kawashima K."/>
            <person name="Kohara M."/>
            <person name="Matsumoto M."/>
            <person name="Shimpo S."/>
            <person name="Tsuruoka H."/>
            <person name="Wada T."/>
            <person name="Yamada M."/>
            <person name="Tabata S."/>
        </authorList>
    </citation>
    <scope>NUCLEOTIDE SEQUENCE [LARGE SCALE GENOMIC DNA]</scope>
    <source>
        <strain evidence="5">JCM 10833 / BCRC 13528 / IAM 13628 / NBRC 14792 / USDA 110</strain>
    </source>
</reference>
<dbReference type="HOGENOM" id="CLU_024625_0_1_5"/>
<gene>
    <name evidence="4" type="ordered locus">bll5175</name>
</gene>
<evidence type="ECO:0000313" key="5">
    <source>
        <dbReference type="Proteomes" id="UP000002526"/>
    </source>
</evidence>
<evidence type="ECO:0000259" key="3">
    <source>
        <dbReference type="Pfam" id="PF13884"/>
    </source>
</evidence>
<dbReference type="FunCoup" id="Q89JU4">
    <property type="interactions" value="73"/>
</dbReference>
<protein>
    <submittedName>
        <fullName evidence="4">Bll5175 protein</fullName>
    </submittedName>
</protein>
<dbReference type="PATRIC" id="fig|224911.5.peg.5255"/>
<dbReference type="PANTHER" id="PTHR40269:SF1">
    <property type="entry name" value="OUTER MEMBRANE PROTEIN"/>
    <property type="match status" value="1"/>
</dbReference>
<dbReference type="PANTHER" id="PTHR40269">
    <property type="entry name" value="OUTER MEMBRANE PROTEIN-RELATED"/>
    <property type="match status" value="1"/>
</dbReference>
<dbReference type="InParanoid" id="Q89JU4"/>
<evidence type="ECO:0000256" key="1">
    <source>
        <dbReference type="SAM" id="MobiDB-lite"/>
    </source>
</evidence>
<dbReference type="STRING" id="224911.AAV28_23250"/>
<feature type="compositionally biased region" description="Low complexity" evidence="1">
    <location>
        <begin position="386"/>
        <end position="399"/>
    </location>
</feature>
<dbReference type="Proteomes" id="UP000002526">
    <property type="component" value="Chromosome"/>
</dbReference>
<dbReference type="Pfam" id="PF11737">
    <property type="entry name" value="DUF3300"/>
    <property type="match status" value="1"/>
</dbReference>
<proteinExistence type="predicted"/>
<dbReference type="EnsemblBacteria" id="BAC50440">
    <property type="protein sequence ID" value="BAC50440"/>
    <property type="gene ID" value="BAC50440"/>
</dbReference>
<evidence type="ECO:0000313" key="4">
    <source>
        <dbReference type="EMBL" id="BAC50440.1"/>
    </source>
</evidence>
<feature type="signal peptide" evidence="2">
    <location>
        <begin position="1"/>
        <end position="49"/>
    </location>
</feature>
<name>Q89JU4_BRADU</name>
<dbReference type="Pfam" id="PF13884">
    <property type="entry name" value="Peptidase_S74"/>
    <property type="match status" value="1"/>
</dbReference>
<dbReference type="OrthoDB" id="197257at2"/>
<dbReference type="AlphaFoldDB" id="Q89JU4"/>
<dbReference type="InterPro" id="IPR030392">
    <property type="entry name" value="S74_ICA"/>
</dbReference>
<sequence length="552" mass="59645">MTTIRDARWMYVMFRYCETRRTRNMRVVRTICWTCGLIGLLCTSVPSQAQTNDNAPQAPSGAPASVPEQAALKPAELDALVAPIALYPDTLLSNVLMASTYPLEVVHADRWMNQNKGLMGDALKAATEKQDWDGSVKALVATPSVLQMMNEHLEWTQKLGEAFLAQQQEVMDAVQRLRSKAYDRQKLVTTREQNVTVKEDQNRRFIYIEPAVTDSIYVPYYEPQVVFGDWSYSDYPAYPYYWGYPGYIGAGIIATGIAFGAAYALGRWATGGYWGGGGWWGGSRVNWGGGAIDINRGARVEHWQHDVRHRQGARYNNPNLQQRFGSANRRAGAGIAAGAAGAAAARRLGTGANRANVADRAQRADRGRGNRQAGAGRTVGNRQARNRSTAARSARSGGRAVHRGASRAAHVRPVAGRGGGARFTGGGHRAAAFRGGGGRGGGGFRGGGGGGFRGGGGRGGGRRSDINLKHDVVLLGRLDNGLGYYRFAYNGSDKAYVGVIAQEVQTVRPDAVTRGSDGNLRVYYERLGLKFRSYDSWVVSGGVLPKTAGIPH</sequence>
<organism evidence="4 5">
    <name type="scientific">Bradyrhizobium diazoefficiens (strain JCM 10833 / BCRC 13528 / IAM 13628 / NBRC 14792 / USDA 110)</name>
    <dbReference type="NCBI Taxonomy" id="224911"/>
    <lineage>
        <taxon>Bacteria</taxon>
        <taxon>Pseudomonadati</taxon>
        <taxon>Pseudomonadota</taxon>
        <taxon>Alphaproteobacteria</taxon>
        <taxon>Hyphomicrobiales</taxon>
        <taxon>Nitrobacteraceae</taxon>
        <taxon>Bradyrhizobium</taxon>
    </lineage>
</organism>
<dbReference type="EMBL" id="BA000040">
    <property type="protein sequence ID" value="BAC50440.1"/>
    <property type="molecule type" value="Genomic_DNA"/>
</dbReference>
<keyword evidence="5" id="KW-1185">Reference proteome</keyword>
<keyword evidence="2" id="KW-0732">Signal</keyword>
<feature type="domain" description="Peptidase S74" evidence="3">
    <location>
        <begin position="464"/>
        <end position="513"/>
    </location>
</feature>
<feature type="region of interest" description="Disordered" evidence="1">
    <location>
        <begin position="354"/>
        <end position="410"/>
    </location>
</feature>
<dbReference type="eggNOG" id="COG3064">
    <property type="taxonomic scope" value="Bacteria"/>
</dbReference>
<feature type="chain" id="PRO_5004304608" evidence="2">
    <location>
        <begin position="50"/>
        <end position="552"/>
    </location>
</feature>